<dbReference type="PANTHER" id="PTHR30417:SF1">
    <property type="entry name" value="N-ACETYLMURAMOYL-L-ALANINE AMIDASE AMID"/>
    <property type="match status" value="1"/>
</dbReference>
<protein>
    <recommendedName>
        <fullName evidence="2">N-acetylmuramoyl-L-alanine amidase</fullName>
        <ecNumber evidence="2">3.5.1.28</ecNumber>
    </recommendedName>
</protein>
<evidence type="ECO:0000259" key="7">
    <source>
        <dbReference type="SMART" id="SM00644"/>
    </source>
</evidence>
<evidence type="ECO:0000256" key="3">
    <source>
        <dbReference type="ARBA" id="ARBA00022801"/>
    </source>
</evidence>
<dbReference type="OrthoDB" id="9794842at2"/>
<dbReference type="PROSITE" id="PS51257">
    <property type="entry name" value="PROKAR_LIPOPROTEIN"/>
    <property type="match status" value="1"/>
</dbReference>
<evidence type="ECO:0000256" key="5">
    <source>
        <dbReference type="SAM" id="MobiDB-lite"/>
    </source>
</evidence>
<dbReference type="Pfam" id="PF01510">
    <property type="entry name" value="Amidase_2"/>
    <property type="match status" value="1"/>
</dbReference>
<dbReference type="PANTHER" id="PTHR30417">
    <property type="entry name" value="N-ACETYLMURAMOYL-L-ALANINE AMIDASE AMID"/>
    <property type="match status" value="1"/>
</dbReference>
<keyword evidence="9" id="KW-1185">Reference proteome</keyword>
<dbReference type="GO" id="GO:0009254">
    <property type="term" value="P:peptidoglycan turnover"/>
    <property type="evidence" value="ECO:0007669"/>
    <property type="project" value="TreeGrafter"/>
</dbReference>
<dbReference type="InterPro" id="IPR002502">
    <property type="entry name" value="Amidase_domain"/>
</dbReference>
<dbReference type="EC" id="3.5.1.28" evidence="2"/>
<dbReference type="GO" id="GO:0019867">
    <property type="term" value="C:outer membrane"/>
    <property type="evidence" value="ECO:0007669"/>
    <property type="project" value="TreeGrafter"/>
</dbReference>
<comment type="caution">
    <text evidence="8">The sequence shown here is derived from an EMBL/GenBank/DDBJ whole genome shotgun (WGS) entry which is preliminary data.</text>
</comment>
<sequence length="265" mass="29435">MSKRIRLAILCACTLALAACQHGAPRNPMATWVPSDNFDSRRAQVIVLHYTEQDSVQQSLRTLRTRNSGGRVSSHYLVGDDGRIYQLVADDHRAWHAGAGSWGTIHELNSASIGIEIDNDGTEPFSEPQVAALLRLLDDLTTRHRIPKSAVIGHSDLAPGRKIDPGPLFPWKRLFDAGFGIWPDPDAPPPPPGFDPIDALRLIGYSTDRPEATIHAYRMRFRGDNGKQLDEEDLRILHALTWRRSPVSPPAEAAASRQDLEPPRR</sequence>
<keyword evidence="6" id="KW-0732">Signal</keyword>
<dbReference type="InterPro" id="IPR051206">
    <property type="entry name" value="NAMLAA_amidase_2"/>
</dbReference>
<organism evidence="8 9">
    <name type="scientific">Luteimonas viscosa</name>
    <dbReference type="NCBI Taxonomy" id="1132694"/>
    <lineage>
        <taxon>Bacteria</taxon>
        <taxon>Pseudomonadati</taxon>
        <taxon>Pseudomonadota</taxon>
        <taxon>Gammaproteobacteria</taxon>
        <taxon>Lysobacterales</taxon>
        <taxon>Lysobacteraceae</taxon>
        <taxon>Luteimonas</taxon>
    </lineage>
</organism>
<dbReference type="CDD" id="cd06583">
    <property type="entry name" value="PGRP"/>
    <property type="match status" value="1"/>
</dbReference>
<dbReference type="EMBL" id="VTFT01000001">
    <property type="protein sequence ID" value="TYT26356.1"/>
    <property type="molecule type" value="Genomic_DNA"/>
</dbReference>
<feature type="chain" id="PRO_5022963142" description="N-acetylmuramoyl-L-alanine amidase" evidence="6">
    <location>
        <begin position="19"/>
        <end position="265"/>
    </location>
</feature>
<evidence type="ECO:0000256" key="1">
    <source>
        <dbReference type="ARBA" id="ARBA00001561"/>
    </source>
</evidence>
<keyword evidence="4" id="KW-0961">Cell wall biogenesis/degradation</keyword>
<dbReference type="GO" id="GO:0071555">
    <property type="term" value="P:cell wall organization"/>
    <property type="evidence" value="ECO:0007669"/>
    <property type="project" value="UniProtKB-KW"/>
</dbReference>
<dbReference type="SMART" id="SM00644">
    <property type="entry name" value="Ami_2"/>
    <property type="match status" value="1"/>
</dbReference>
<dbReference type="Gene3D" id="3.40.80.10">
    <property type="entry name" value="Peptidoglycan recognition protein-like"/>
    <property type="match status" value="1"/>
</dbReference>
<evidence type="ECO:0000313" key="8">
    <source>
        <dbReference type="EMBL" id="TYT26356.1"/>
    </source>
</evidence>
<evidence type="ECO:0000256" key="4">
    <source>
        <dbReference type="ARBA" id="ARBA00023316"/>
    </source>
</evidence>
<dbReference type="Proteomes" id="UP000324973">
    <property type="component" value="Unassembled WGS sequence"/>
</dbReference>
<evidence type="ECO:0000313" key="9">
    <source>
        <dbReference type="Proteomes" id="UP000324973"/>
    </source>
</evidence>
<gene>
    <name evidence="8" type="ORF">FZO89_08830</name>
</gene>
<dbReference type="InterPro" id="IPR036505">
    <property type="entry name" value="Amidase/PGRP_sf"/>
</dbReference>
<comment type="catalytic activity">
    <reaction evidence="1">
        <text>Hydrolyzes the link between N-acetylmuramoyl residues and L-amino acid residues in certain cell-wall glycopeptides.</text>
        <dbReference type="EC" id="3.5.1.28"/>
    </reaction>
</comment>
<dbReference type="AlphaFoldDB" id="A0A5D4XNW8"/>
<feature type="region of interest" description="Disordered" evidence="5">
    <location>
        <begin position="246"/>
        <end position="265"/>
    </location>
</feature>
<reference evidence="8 9" key="1">
    <citation type="submission" date="2019-08" db="EMBL/GenBank/DDBJ databases">
        <title>Luteimonas viscosus sp. nov., isolated from soil of a sunflower field.</title>
        <authorList>
            <person name="Jianli Z."/>
            <person name="Ying Z."/>
        </authorList>
    </citation>
    <scope>NUCLEOTIDE SEQUENCE [LARGE SCALE GENOMIC DNA]</scope>
    <source>
        <strain evidence="8 9">XBU10</strain>
    </source>
</reference>
<dbReference type="RefSeq" id="WP_149102905.1">
    <property type="nucleotide sequence ID" value="NZ_VTFT01000001.1"/>
</dbReference>
<evidence type="ECO:0000256" key="6">
    <source>
        <dbReference type="SAM" id="SignalP"/>
    </source>
</evidence>
<name>A0A5D4XNW8_9GAMM</name>
<keyword evidence="3" id="KW-0378">Hydrolase</keyword>
<feature type="signal peptide" evidence="6">
    <location>
        <begin position="1"/>
        <end position="18"/>
    </location>
</feature>
<proteinExistence type="predicted"/>
<evidence type="ECO:0000256" key="2">
    <source>
        <dbReference type="ARBA" id="ARBA00011901"/>
    </source>
</evidence>
<feature type="domain" description="N-acetylmuramoyl-L-alanine amidase" evidence="7">
    <location>
        <begin position="33"/>
        <end position="166"/>
    </location>
</feature>
<feature type="compositionally biased region" description="Low complexity" evidence="5">
    <location>
        <begin position="246"/>
        <end position="257"/>
    </location>
</feature>
<accession>A0A5D4XNW8</accession>
<dbReference type="GO" id="GO:0009253">
    <property type="term" value="P:peptidoglycan catabolic process"/>
    <property type="evidence" value="ECO:0007669"/>
    <property type="project" value="InterPro"/>
</dbReference>
<dbReference type="SUPFAM" id="SSF55846">
    <property type="entry name" value="N-acetylmuramoyl-L-alanine amidase-like"/>
    <property type="match status" value="1"/>
</dbReference>
<dbReference type="GO" id="GO:0008745">
    <property type="term" value="F:N-acetylmuramoyl-L-alanine amidase activity"/>
    <property type="evidence" value="ECO:0007669"/>
    <property type="project" value="UniProtKB-EC"/>
</dbReference>